<dbReference type="EMBL" id="JACHNY010000002">
    <property type="protein sequence ID" value="MBB4617207.1"/>
    <property type="molecule type" value="Genomic_DNA"/>
</dbReference>
<gene>
    <name evidence="1" type="ORF">GGQ96_001327</name>
</gene>
<evidence type="ECO:0000313" key="2">
    <source>
        <dbReference type="Proteomes" id="UP000574769"/>
    </source>
</evidence>
<proteinExistence type="predicted"/>
<name>A0A7W7EX41_9SPHN</name>
<sequence length="186" mass="20026">MQAYDVLHPRGALAGTTVMIRLHIHPDNTDSLFALAERISGDFDPGFFTVYLKEVGSYGGRRDGGYAVYGEQDLRLDEVKHRLAALLPGFARPDQPGQVAVCYAGKANAFTIRADGSIGKCTLALNSDYNRVGQLNPDGTLTLDAPKFGAWLHGLSTMDPADLGCPAHRVAQQAKRTARPRLAMAG</sequence>
<dbReference type="AlphaFoldDB" id="A0A7W7EX41"/>
<keyword evidence="2" id="KW-1185">Reference proteome</keyword>
<protein>
    <submittedName>
        <fullName evidence="1">Uncharacterized protein</fullName>
    </submittedName>
</protein>
<organism evidence="1 2">
    <name type="scientific">Sphingomonas abaci</name>
    <dbReference type="NCBI Taxonomy" id="237611"/>
    <lineage>
        <taxon>Bacteria</taxon>
        <taxon>Pseudomonadati</taxon>
        <taxon>Pseudomonadota</taxon>
        <taxon>Alphaproteobacteria</taxon>
        <taxon>Sphingomonadales</taxon>
        <taxon>Sphingomonadaceae</taxon>
        <taxon>Sphingomonas</taxon>
    </lineage>
</organism>
<accession>A0A7W7EX41</accession>
<comment type="caution">
    <text evidence="1">The sequence shown here is derived from an EMBL/GenBank/DDBJ whole genome shotgun (WGS) entry which is preliminary data.</text>
</comment>
<dbReference type="RefSeq" id="WP_184112822.1">
    <property type="nucleotide sequence ID" value="NZ_JACHNY010000002.1"/>
</dbReference>
<dbReference type="Proteomes" id="UP000574769">
    <property type="component" value="Unassembled WGS sequence"/>
</dbReference>
<evidence type="ECO:0000313" key="1">
    <source>
        <dbReference type="EMBL" id="MBB4617207.1"/>
    </source>
</evidence>
<reference evidence="1 2" key="1">
    <citation type="submission" date="2020-08" db="EMBL/GenBank/DDBJ databases">
        <title>Genomic Encyclopedia of Type Strains, Phase IV (KMG-IV): sequencing the most valuable type-strain genomes for metagenomic binning, comparative biology and taxonomic classification.</title>
        <authorList>
            <person name="Goeker M."/>
        </authorList>
    </citation>
    <scope>NUCLEOTIDE SEQUENCE [LARGE SCALE GENOMIC DNA]</scope>
    <source>
        <strain evidence="1 2">DSM 15867</strain>
    </source>
</reference>